<sequence length="421" mass="45787">MPQGPRPVGSPERVLPAPPPPLLLLLLLPALGLGLAGALSAEQKDPEPSLRLNVTFNASSRTLSWDCLENATHHLYIYDAMDSPAVLNVRGACSCVLKYHLLHKGATFEVHAIVQDRLFRGALQVSNPGPEGSGAQNLTCFIYDASYMNCTWARGPAAPRDTQYFLFIANTRTHRQRECPLYTEDAAGTHTGCHVRDLSGLSFSNYFLVNGTSAETPIQFFDALWSIKRIEWMSPPGNVTVRCNTNHCNVTWTRPRTKTLLTPRDFQYQLDIQSRVSGRARPREGRPRRTWVCRAGSSGAAEGEGGGRRTLGTTPGPRRDPRPASGPGLHRLPPSPSAVTPARSSCQTAPRHPCTPAPLGLVGAAAGSDAQDSRALSLYVPVVLSTLVCALVLGFLFKRFLGVRGLCPRVPRVKDKLSELD</sequence>
<dbReference type="CTD" id="1438"/>
<evidence type="ECO:0000259" key="11">
    <source>
        <dbReference type="Pfam" id="PF09240"/>
    </source>
</evidence>
<protein>
    <submittedName>
        <fullName evidence="14">Granulocyte-macrophage colony-stimulating factor receptor subunit alpha</fullName>
    </submittedName>
</protein>
<feature type="region of interest" description="Disordered" evidence="8">
    <location>
        <begin position="277"/>
        <end position="351"/>
    </location>
</feature>
<dbReference type="Pfam" id="PF18611">
    <property type="entry name" value="IL3Ra_N"/>
    <property type="match status" value="1"/>
</dbReference>
<comment type="subcellular location">
    <subcellularLocation>
        <location evidence="1">Membrane</location>
        <topology evidence="1">Single-pass type I membrane protein</topology>
    </subcellularLocation>
</comment>
<evidence type="ECO:0000313" key="13">
    <source>
        <dbReference type="Proteomes" id="UP000515203"/>
    </source>
</evidence>
<evidence type="ECO:0000256" key="2">
    <source>
        <dbReference type="ARBA" id="ARBA00022692"/>
    </source>
</evidence>
<keyword evidence="3 10" id="KW-0732">Signal</keyword>
<dbReference type="InterPro" id="IPR036116">
    <property type="entry name" value="FN3_sf"/>
</dbReference>
<dbReference type="AlphaFoldDB" id="A0A6P6DRJ4"/>
<dbReference type="RefSeq" id="XP_023562657.1">
    <property type="nucleotide sequence ID" value="XM_023706889.1"/>
</dbReference>
<keyword evidence="4 9" id="KW-1133">Transmembrane helix</keyword>
<dbReference type="OrthoDB" id="9835959at2759"/>
<name>A0A6P6DRJ4_OCTDE</name>
<evidence type="ECO:0000256" key="7">
    <source>
        <dbReference type="ARBA" id="ARBA00023180"/>
    </source>
</evidence>
<dbReference type="InterPro" id="IPR003532">
    <property type="entry name" value="Short_hematopoietin_rcpt_2_CS"/>
</dbReference>
<dbReference type="SUPFAM" id="SSF49265">
    <property type="entry name" value="Fibronectin type III"/>
    <property type="match status" value="1"/>
</dbReference>
<organism evidence="13 14">
    <name type="scientific">Octodon degus</name>
    <name type="common">Degu</name>
    <name type="synonym">Sciurus degus</name>
    <dbReference type="NCBI Taxonomy" id="10160"/>
    <lineage>
        <taxon>Eukaryota</taxon>
        <taxon>Metazoa</taxon>
        <taxon>Chordata</taxon>
        <taxon>Craniata</taxon>
        <taxon>Vertebrata</taxon>
        <taxon>Euteleostomi</taxon>
        <taxon>Mammalia</taxon>
        <taxon>Eutheria</taxon>
        <taxon>Euarchontoglires</taxon>
        <taxon>Glires</taxon>
        <taxon>Rodentia</taxon>
        <taxon>Hystricomorpha</taxon>
        <taxon>Octodontidae</taxon>
        <taxon>Octodon</taxon>
    </lineage>
</organism>
<dbReference type="Proteomes" id="UP000515203">
    <property type="component" value="Unplaced"/>
</dbReference>
<dbReference type="InParanoid" id="A0A6P6DRJ4"/>
<reference evidence="14" key="1">
    <citation type="submission" date="2025-08" db="UniProtKB">
        <authorList>
            <consortium name="RefSeq"/>
        </authorList>
    </citation>
    <scope>IDENTIFICATION</scope>
</reference>
<evidence type="ECO:0000256" key="5">
    <source>
        <dbReference type="ARBA" id="ARBA00023136"/>
    </source>
</evidence>
<feature type="domain" description="Type I cytokine receptor cytokine-binding" evidence="11">
    <location>
        <begin position="137"/>
        <end position="230"/>
    </location>
</feature>
<dbReference type="PANTHER" id="PTHR23037:SF46">
    <property type="entry name" value="INTERLEUKIN 5 RECEPTOR SUBUNIT ALPHA"/>
    <property type="match status" value="1"/>
</dbReference>
<dbReference type="GO" id="GO:0004896">
    <property type="term" value="F:cytokine receptor activity"/>
    <property type="evidence" value="ECO:0007669"/>
    <property type="project" value="InterPro"/>
</dbReference>
<feature type="non-terminal residue" evidence="14">
    <location>
        <position position="421"/>
    </location>
</feature>
<evidence type="ECO:0000256" key="6">
    <source>
        <dbReference type="ARBA" id="ARBA00023170"/>
    </source>
</evidence>
<dbReference type="PROSITE" id="PS01356">
    <property type="entry name" value="HEMATOPO_REC_S_F2"/>
    <property type="match status" value="1"/>
</dbReference>
<keyword evidence="7" id="KW-0325">Glycoprotein</keyword>
<evidence type="ECO:0000256" key="4">
    <source>
        <dbReference type="ARBA" id="ARBA00022989"/>
    </source>
</evidence>
<proteinExistence type="predicted"/>
<dbReference type="FunCoup" id="A0A6P6DRJ4">
    <property type="interactions" value="376"/>
</dbReference>
<evidence type="ECO:0000313" key="14">
    <source>
        <dbReference type="RefSeq" id="XP_023562657.1"/>
    </source>
</evidence>
<evidence type="ECO:0000256" key="10">
    <source>
        <dbReference type="SAM" id="SignalP"/>
    </source>
</evidence>
<dbReference type="PANTHER" id="PTHR23037">
    <property type="entry name" value="CYTOKINE RECEPTOR"/>
    <property type="match status" value="1"/>
</dbReference>
<dbReference type="InterPro" id="IPR013783">
    <property type="entry name" value="Ig-like_fold"/>
</dbReference>
<dbReference type="InterPro" id="IPR015321">
    <property type="entry name" value="TypeI_recpt_CBD"/>
</dbReference>
<feature type="transmembrane region" description="Helical" evidence="9">
    <location>
        <begin position="378"/>
        <end position="397"/>
    </location>
</feature>
<evidence type="ECO:0000256" key="8">
    <source>
        <dbReference type="SAM" id="MobiDB-lite"/>
    </source>
</evidence>
<evidence type="ECO:0000256" key="3">
    <source>
        <dbReference type="ARBA" id="ARBA00022729"/>
    </source>
</evidence>
<feature type="domain" description="IL-3 receptor alpha chain N-terminal" evidence="12">
    <location>
        <begin position="52"/>
        <end position="122"/>
    </location>
</feature>
<dbReference type="GeneID" id="101569991"/>
<keyword evidence="6 14" id="KW-0675">Receptor</keyword>
<dbReference type="Gene3D" id="2.60.40.10">
    <property type="entry name" value="Immunoglobulins"/>
    <property type="match status" value="2"/>
</dbReference>
<feature type="chain" id="PRO_5027580106" evidence="10">
    <location>
        <begin position="39"/>
        <end position="421"/>
    </location>
</feature>
<dbReference type="InterPro" id="IPR040907">
    <property type="entry name" value="IL3Ra_N"/>
</dbReference>
<dbReference type="GO" id="GO:0009897">
    <property type="term" value="C:external side of plasma membrane"/>
    <property type="evidence" value="ECO:0007669"/>
    <property type="project" value="TreeGrafter"/>
</dbReference>
<keyword evidence="2 9" id="KW-0812">Transmembrane</keyword>
<gene>
    <name evidence="14" type="primary">Csf2ra</name>
</gene>
<evidence type="ECO:0000259" key="12">
    <source>
        <dbReference type="Pfam" id="PF18611"/>
    </source>
</evidence>
<keyword evidence="13" id="KW-1185">Reference proteome</keyword>
<evidence type="ECO:0000256" key="1">
    <source>
        <dbReference type="ARBA" id="ARBA00004479"/>
    </source>
</evidence>
<feature type="signal peptide" evidence="10">
    <location>
        <begin position="1"/>
        <end position="38"/>
    </location>
</feature>
<keyword evidence="5 9" id="KW-0472">Membrane</keyword>
<dbReference type="Pfam" id="PF09240">
    <property type="entry name" value="IL6Ra-bind"/>
    <property type="match status" value="1"/>
</dbReference>
<dbReference type="FunFam" id="2.60.40.10:FF:001087">
    <property type="entry name" value="Colony stimulating factor 2 receptor alpha subunit"/>
    <property type="match status" value="1"/>
</dbReference>
<evidence type="ECO:0000256" key="9">
    <source>
        <dbReference type="SAM" id="Phobius"/>
    </source>
</evidence>
<accession>A0A6P6DRJ4</accession>